<dbReference type="EMBL" id="MGAV01000006">
    <property type="protein sequence ID" value="OGK55380.1"/>
    <property type="molecule type" value="Genomic_DNA"/>
</dbReference>
<protein>
    <submittedName>
        <fullName evidence="1">Uncharacterized protein</fullName>
    </submittedName>
</protein>
<organism evidence="1 2">
    <name type="scientific">Candidatus Roizmanbacteria bacterium RIFCSPLOWO2_02_FULL_36_11</name>
    <dbReference type="NCBI Taxonomy" id="1802071"/>
    <lineage>
        <taxon>Bacteria</taxon>
        <taxon>Candidatus Roizmaniibacteriota</taxon>
    </lineage>
</organism>
<dbReference type="AlphaFoldDB" id="A0A1F7JID5"/>
<comment type="caution">
    <text evidence="1">The sequence shown here is derived from an EMBL/GenBank/DDBJ whole genome shotgun (WGS) entry which is preliminary data.</text>
</comment>
<evidence type="ECO:0000313" key="1">
    <source>
        <dbReference type="EMBL" id="OGK55380.1"/>
    </source>
</evidence>
<dbReference type="Proteomes" id="UP000177418">
    <property type="component" value="Unassembled WGS sequence"/>
</dbReference>
<sequence length="106" mass="12028">MQQQLIESKRDLVVHKLTGILLDALQNDELEPEDGALIAGYILERKKQVVDEASLNQFMTEIAEKLDIFRGFINLQKEKDAQNSLDTQKLEDIKSQLVGLAKMTTN</sequence>
<accession>A0A1F7JID5</accession>
<proteinExistence type="predicted"/>
<gene>
    <name evidence="1" type="ORF">A3H78_03700</name>
</gene>
<reference evidence="1 2" key="1">
    <citation type="journal article" date="2016" name="Nat. Commun.">
        <title>Thousands of microbial genomes shed light on interconnected biogeochemical processes in an aquifer system.</title>
        <authorList>
            <person name="Anantharaman K."/>
            <person name="Brown C.T."/>
            <person name="Hug L.A."/>
            <person name="Sharon I."/>
            <person name="Castelle C.J."/>
            <person name="Probst A.J."/>
            <person name="Thomas B.C."/>
            <person name="Singh A."/>
            <person name="Wilkins M.J."/>
            <person name="Karaoz U."/>
            <person name="Brodie E.L."/>
            <person name="Williams K.H."/>
            <person name="Hubbard S.S."/>
            <person name="Banfield J.F."/>
        </authorList>
    </citation>
    <scope>NUCLEOTIDE SEQUENCE [LARGE SCALE GENOMIC DNA]</scope>
</reference>
<name>A0A1F7JID5_9BACT</name>
<evidence type="ECO:0000313" key="2">
    <source>
        <dbReference type="Proteomes" id="UP000177418"/>
    </source>
</evidence>